<sequence>MSRPGASPEDRYTEEQHQRLLEDPCEINPSEVFWIAHQPFLESCGYQLRPRYRPGWVKSWTRNPGFFVEEAVSPSMPSFKVMDATRKSDGRIVVLKRLKLYADQMELNISRYLSQQEFLSDERNHCAPLLDVLYPERSQDMFLVFPLLRYFDDPTMQSRDDVTEFIRQTLEGLVFMHEKGVAHRDCARFNTMMDPKDLYPKGYHPQRNFLTVDATTFAHERPRHKVRFPKYYFIDFGLSVRFRNGEPPIAWGTAGQDKSAPEFQPKEGSTEPAPYNAYLLDIYILGNLYKKELLANYQDLSFLTPLVDRMTAKNPSDRPSAAEALELLRSCQRRLLPLALYRPIFPVYQNPFTEIAREVWFWGQRATTIRQGTFEPLLRRH</sequence>
<evidence type="ECO:0000313" key="2">
    <source>
        <dbReference type="EMBL" id="KDQ15821.1"/>
    </source>
</evidence>
<dbReference type="AlphaFoldDB" id="A0A067MWD2"/>
<dbReference type="InterPro" id="IPR011009">
    <property type="entry name" value="Kinase-like_dom_sf"/>
</dbReference>
<keyword evidence="3" id="KW-1185">Reference proteome</keyword>
<organism evidence="2 3">
    <name type="scientific">Botryobasidium botryosum (strain FD-172 SS1)</name>
    <dbReference type="NCBI Taxonomy" id="930990"/>
    <lineage>
        <taxon>Eukaryota</taxon>
        <taxon>Fungi</taxon>
        <taxon>Dikarya</taxon>
        <taxon>Basidiomycota</taxon>
        <taxon>Agaricomycotina</taxon>
        <taxon>Agaricomycetes</taxon>
        <taxon>Cantharellales</taxon>
        <taxon>Botryobasidiaceae</taxon>
        <taxon>Botryobasidium</taxon>
    </lineage>
</organism>
<dbReference type="GO" id="GO:0005634">
    <property type="term" value="C:nucleus"/>
    <property type="evidence" value="ECO:0007669"/>
    <property type="project" value="TreeGrafter"/>
</dbReference>
<dbReference type="SMART" id="SM00220">
    <property type="entry name" value="S_TKc"/>
    <property type="match status" value="1"/>
</dbReference>
<proteinExistence type="predicted"/>
<dbReference type="GO" id="GO:0004674">
    <property type="term" value="F:protein serine/threonine kinase activity"/>
    <property type="evidence" value="ECO:0007669"/>
    <property type="project" value="TreeGrafter"/>
</dbReference>
<evidence type="ECO:0000259" key="1">
    <source>
        <dbReference type="PROSITE" id="PS50011"/>
    </source>
</evidence>
<dbReference type="InParanoid" id="A0A067MWD2"/>
<dbReference type="Proteomes" id="UP000027195">
    <property type="component" value="Unassembled WGS sequence"/>
</dbReference>
<dbReference type="Gene3D" id="1.10.510.10">
    <property type="entry name" value="Transferase(Phosphotransferase) domain 1"/>
    <property type="match status" value="1"/>
</dbReference>
<dbReference type="PROSITE" id="PS50011">
    <property type="entry name" value="PROTEIN_KINASE_DOM"/>
    <property type="match status" value="1"/>
</dbReference>
<evidence type="ECO:0000313" key="3">
    <source>
        <dbReference type="Proteomes" id="UP000027195"/>
    </source>
</evidence>
<gene>
    <name evidence="2" type="ORF">BOTBODRAFT_65125</name>
</gene>
<dbReference type="OrthoDB" id="5987198at2759"/>
<dbReference type="SUPFAM" id="SSF56112">
    <property type="entry name" value="Protein kinase-like (PK-like)"/>
    <property type="match status" value="1"/>
</dbReference>
<name>A0A067MWD2_BOTB1</name>
<dbReference type="EMBL" id="KL198030">
    <property type="protein sequence ID" value="KDQ15821.1"/>
    <property type="molecule type" value="Genomic_DNA"/>
</dbReference>
<dbReference type="GO" id="GO:0005524">
    <property type="term" value="F:ATP binding"/>
    <property type="evidence" value="ECO:0007669"/>
    <property type="project" value="InterPro"/>
</dbReference>
<dbReference type="InterPro" id="IPR000719">
    <property type="entry name" value="Prot_kinase_dom"/>
</dbReference>
<dbReference type="STRING" id="930990.A0A067MWD2"/>
<dbReference type="PANTHER" id="PTHR44167">
    <property type="entry name" value="OVARIAN-SPECIFIC SERINE/THREONINE-PROTEIN KINASE LOK-RELATED"/>
    <property type="match status" value="1"/>
</dbReference>
<feature type="domain" description="Protein kinase" evidence="1">
    <location>
        <begin position="67"/>
        <end position="381"/>
    </location>
</feature>
<dbReference type="HOGENOM" id="CLU_044121_2_1_1"/>
<dbReference type="GO" id="GO:0044773">
    <property type="term" value="P:mitotic DNA damage checkpoint signaling"/>
    <property type="evidence" value="ECO:0007669"/>
    <property type="project" value="TreeGrafter"/>
</dbReference>
<protein>
    <recommendedName>
        <fullName evidence="1">Protein kinase domain-containing protein</fullName>
    </recommendedName>
</protein>
<reference evidence="3" key="1">
    <citation type="journal article" date="2014" name="Proc. Natl. Acad. Sci. U.S.A.">
        <title>Extensive sampling of basidiomycete genomes demonstrates inadequacy of the white-rot/brown-rot paradigm for wood decay fungi.</title>
        <authorList>
            <person name="Riley R."/>
            <person name="Salamov A.A."/>
            <person name="Brown D.W."/>
            <person name="Nagy L.G."/>
            <person name="Floudas D."/>
            <person name="Held B.W."/>
            <person name="Levasseur A."/>
            <person name="Lombard V."/>
            <person name="Morin E."/>
            <person name="Otillar R."/>
            <person name="Lindquist E.A."/>
            <person name="Sun H."/>
            <person name="LaButti K.M."/>
            <person name="Schmutz J."/>
            <person name="Jabbour D."/>
            <person name="Luo H."/>
            <person name="Baker S.E."/>
            <person name="Pisabarro A.G."/>
            <person name="Walton J.D."/>
            <person name="Blanchette R.A."/>
            <person name="Henrissat B."/>
            <person name="Martin F."/>
            <person name="Cullen D."/>
            <person name="Hibbett D.S."/>
            <person name="Grigoriev I.V."/>
        </authorList>
    </citation>
    <scope>NUCLEOTIDE SEQUENCE [LARGE SCALE GENOMIC DNA]</scope>
    <source>
        <strain evidence="3">FD-172 SS1</strain>
    </source>
</reference>
<dbReference type="PANTHER" id="PTHR44167:SF24">
    <property type="entry name" value="SERINE_THREONINE-PROTEIN KINASE CHK2"/>
    <property type="match status" value="1"/>
</dbReference>
<accession>A0A067MWD2</accession>